<evidence type="ECO:0000256" key="3">
    <source>
        <dbReference type="ARBA" id="ARBA00023002"/>
    </source>
</evidence>
<keyword evidence="9" id="KW-1185">Reference proteome</keyword>
<accession>A0ABM6F059</accession>
<dbReference type="InterPro" id="IPR023048">
    <property type="entry name" value="NADH:quinone_OxRdtase_FMN_depd"/>
</dbReference>
<feature type="domain" description="Flavodoxin-like fold" evidence="7">
    <location>
        <begin position="13"/>
        <end position="205"/>
    </location>
</feature>
<evidence type="ECO:0000313" key="9">
    <source>
        <dbReference type="Proteomes" id="UP000177515"/>
    </source>
</evidence>
<dbReference type="PANTHER" id="PTHR43741:SF4">
    <property type="entry name" value="FMN-DEPENDENT NADH:QUINONE OXIDOREDUCTASE"/>
    <property type="match status" value="1"/>
</dbReference>
<comment type="catalytic activity">
    <reaction evidence="5">
        <text>N,N-dimethyl-1,4-phenylenediamine + anthranilate + 2 NAD(+) = 2-(4-dimethylaminophenyl)diazenylbenzoate + 2 NADH + 2 H(+)</text>
        <dbReference type="Rhea" id="RHEA:55872"/>
        <dbReference type="ChEBI" id="CHEBI:15378"/>
        <dbReference type="ChEBI" id="CHEBI:15783"/>
        <dbReference type="ChEBI" id="CHEBI:16567"/>
        <dbReference type="ChEBI" id="CHEBI:57540"/>
        <dbReference type="ChEBI" id="CHEBI:57945"/>
        <dbReference type="ChEBI" id="CHEBI:71579"/>
        <dbReference type="EC" id="1.7.1.17"/>
    </reaction>
    <physiologicalReaction direction="right-to-left" evidence="5">
        <dbReference type="Rhea" id="RHEA:55874"/>
    </physiologicalReaction>
</comment>
<dbReference type="Gene3D" id="3.40.50.360">
    <property type="match status" value="1"/>
</dbReference>
<evidence type="ECO:0000256" key="1">
    <source>
        <dbReference type="ARBA" id="ARBA00022630"/>
    </source>
</evidence>
<keyword evidence="3 6" id="KW-0560">Oxidoreductase</keyword>
<dbReference type="EMBL" id="CP017754">
    <property type="protein sequence ID" value="AOZ04447.1"/>
    <property type="molecule type" value="Genomic_DNA"/>
</dbReference>
<keyword evidence="2 6" id="KW-0288">FMN</keyword>
<evidence type="ECO:0000256" key="2">
    <source>
        <dbReference type="ARBA" id="ARBA00022643"/>
    </source>
</evidence>
<evidence type="ECO:0000259" key="7">
    <source>
        <dbReference type="Pfam" id="PF02525"/>
    </source>
</evidence>
<dbReference type="InterPro" id="IPR029039">
    <property type="entry name" value="Flavoprotein-like_sf"/>
</dbReference>
<reference evidence="8 9" key="1">
    <citation type="submission" date="2016-10" db="EMBL/GenBank/DDBJ databases">
        <title>Complete genome sequences of three Cupriavidus strains isolated from various Malaysian environments.</title>
        <authorList>
            <person name="Abdullah A.A.-A."/>
            <person name="Shafie N.A.H."/>
            <person name="Lau N.S."/>
        </authorList>
    </citation>
    <scope>NUCLEOTIDE SEQUENCE [LARGE SCALE GENOMIC DNA]</scope>
    <source>
        <strain evidence="8 9">USMAA1020</strain>
    </source>
</reference>
<dbReference type="InterPro" id="IPR050104">
    <property type="entry name" value="FMN-dep_NADH:Q_OxRdtase_AzoR1"/>
</dbReference>
<proteinExistence type="inferred from homology"/>
<dbReference type="HAMAP" id="MF_01216">
    <property type="entry name" value="Azoreductase_type1"/>
    <property type="match status" value="1"/>
</dbReference>
<dbReference type="EC" id="1.6.5.-" evidence="6"/>
<comment type="subunit">
    <text evidence="6">Homodimer.</text>
</comment>
<comment type="cofactor">
    <cofactor evidence="6">
        <name>FMN</name>
        <dbReference type="ChEBI" id="CHEBI:58210"/>
    </cofactor>
    <text evidence="6">Binds 1 FMN per subunit.</text>
</comment>
<comment type="caution">
    <text evidence="6">Lacks conserved residue(s) required for the propagation of feature annotation.</text>
</comment>
<comment type="similarity">
    <text evidence="6">Belongs to the azoreductase type 1 family.</text>
</comment>
<evidence type="ECO:0000313" key="8">
    <source>
        <dbReference type="EMBL" id="AOZ04447.1"/>
    </source>
</evidence>
<sequence length="223" mass="23162">MSARAASREASRTLLHVAASSRGGASHSRAAGHHVLARLQQALGPLRVLDCDLGAMPPPHPDARMVEASLTPAQARSPAAEAALAASEQWIGQLEAADLVLLSTPVHNFTVPSALKAWIDHVVRPGRTFLSTPAGKVGLLADRPVLVVAAAGGAFEAGPGSQVDFLSPYLRAVFGCMGLTQVEVLRLENLRREPAAIEAARARLDDWSAAVAARLAAGAAGRD</sequence>
<evidence type="ECO:0000256" key="5">
    <source>
        <dbReference type="ARBA" id="ARBA00048542"/>
    </source>
</evidence>
<feature type="binding site" evidence="6">
    <location>
        <position position="20"/>
    </location>
    <ligand>
        <name>FMN</name>
        <dbReference type="ChEBI" id="CHEBI:58210"/>
    </ligand>
</feature>
<keyword evidence="1 6" id="KW-0285">Flavoprotein</keyword>
<protein>
    <recommendedName>
        <fullName evidence="6">FMN dependent NADH:quinone oxidoreductase</fullName>
        <ecNumber evidence="6">1.6.5.-</ecNumber>
    </recommendedName>
    <alternativeName>
        <fullName evidence="6">Azo-dye reductase</fullName>
    </alternativeName>
    <alternativeName>
        <fullName evidence="6">FMN-dependent NADH-azo compound oxidoreductase</fullName>
    </alternativeName>
    <alternativeName>
        <fullName evidence="6">FMN-dependent NADH-azoreductase</fullName>
        <ecNumber evidence="6">1.7.1.17</ecNumber>
    </alternativeName>
</protein>
<dbReference type="EC" id="1.7.1.17" evidence="6"/>
<dbReference type="Proteomes" id="UP000177515">
    <property type="component" value="Chromosome 1"/>
</dbReference>
<dbReference type="Pfam" id="PF02525">
    <property type="entry name" value="Flavodoxin_2"/>
    <property type="match status" value="1"/>
</dbReference>
<evidence type="ECO:0000256" key="4">
    <source>
        <dbReference type="ARBA" id="ARBA00023027"/>
    </source>
</evidence>
<dbReference type="PANTHER" id="PTHR43741">
    <property type="entry name" value="FMN-DEPENDENT NADH-AZOREDUCTASE 1"/>
    <property type="match status" value="1"/>
</dbReference>
<comment type="catalytic activity">
    <reaction evidence="6">
        <text>2 a quinone + NADH + H(+) = 2 a 1,4-benzosemiquinone + NAD(+)</text>
        <dbReference type="Rhea" id="RHEA:65952"/>
        <dbReference type="ChEBI" id="CHEBI:15378"/>
        <dbReference type="ChEBI" id="CHEBI:57540"/>
        <dbReference type="ChEBI" id="CHEBI:57945"/>
        <dbReference type="ChEBI" id="CHEBI:132124"/>
        <dbReference type="ChEBI" id="CHEBI:134225"/>
    </reaction>
</comment>
<feature type="binding site" evidence="6">
    <location>
        <begin position="26"/>
        <end position="28"/>
    </location>
    <ligand>
        <name>FMN</name>
        <dbReference type="ChEBI" id="CHEBI:58210"/>
    </ligand>
</feature>
<evidence type="ECO:0000256" key="6">
    <source>
        <dbReference type="HAMAP-Rule" id="MF_01216"/>
    </source>
</evidence>
<name>A0ABM6F059_9BURK</name>
<dbReference type="RefSeq" id="WP_071068399.1">
    <property type="nucleotide sequence ID" value="NZ_CP017754.1"/>
</dbReference>
<gene>
    <name evidence="6" type="primary">azoR</name>
    <name evidence="8" type="ORF">BKK80_00295</name>
</gene>
<comment type="function">
    <text evidence="6">Quinone reductase that provides resistance to thiol-specific stress caused by electrophilic quinones.</text>
</comment>
<keyword evidence="4 6" id="KW-0520">NAD</keyword>
<dbReference type="InterPro" id="IPR003680">
    <property type="entry name" value="Flavodoxin_fold"/>
</dbReference>
<organism evidence="8 9">
    <name type="scientific">Cupriavidus malaysiensis</name>
    <dbReference type="NCBI Taxonomy" id="367825"/>
    <lineage>
        <taxon>Bacteria</taxon>
        <taxon>Pseudomonadati</taxon>
        <taxon>Pseudomonadota</taxon>
        <taxon>Betaproteobacteria</taxon>
        <taxon>Burkholderiales</taxon>
        <taxon>Burkholderiaceae</taxon>
        <taxon>Cupriavidus</taxon>
    </lineage>
</organism>
<dbReference type="SUPFAM" id="SSF52218">
    <property type="entry name" value="Flavoproteins"/>
    <property type="match status" value="1"/>
</dbReference>
<comment type="function">
    <text evidence="6">Also exhibits azoreductase activity. Catalyzes the reductive cleavage of the azo bond in aromatic azo compounds to the corresponding amines.</text>
</comment>